<keyword evidence="2" id="KW-0808">Transferase</keyword>
<dbReference type="Gene3D" id="3.40.50.150">
    <property type="entry name" value="Vaccinia Virus protein VP39"/>
    <property type="match status" value="1"/>
</dbReference>
<dbReference type="SUPFAM" id="SSF53335">
    <property type="entry name" value="S-adenosyl-L-methionine-dependent methyltransferases"/>
    <property type="match status" value="1"/>
</dbReference>
<proteinExistence type="predicted"/>
<organism evidence="4 5">
    <name type="scientific">Acetobacter fallax</name>
    <dbReference type="NCBI Taxonomy" id="1737473"/>
    <lineage>
        <taxon>Bacteria</taxon>
        <taxon>Pseudomonadati</taxon>
        <taxon>Pseudomonadota</taxon>
        <taxon>Alphaproteobacteria</taxon>
        <taxon>Acetobacterales</taxon>
        <taxon>Acetobacteraceae</taxon>
        <taxon>Acetobacter</taxon>
    </lineage>
</organism>
<dbReference type="Pfam" id="PF08241">
    <property type="entry name" value="Methyltransf_11"/>
    <property type="match status" value="1"/>
</dbReference>
<dbReference type="PANTHER" id="PTHR13090">
    <property type="entry name" value="ARGININE-HYDROXYLASE NDUFAF5, MITOCHONDRIAL"/>
    <property type="match status" value="1"/>
</dbReference>
<reference evidence="4 5" key="1">
    <citation type="journal article" date="2020" name="Int. J. Syst. Evol. Microbiol.">
        <title>Novel acetic acid bacteria from cider fermentations: Acetobacter conturbans sp. nov. and Acetobacter fallax sp. nov.</title>
        <authorList>
            <person name="Sombolestani A.S."/>
            <person name="Cleenwerck I."/>
            <person name="Cnockaert M."/>
            <person name="Borremans W."/>
            <person name="Wieme A.D."/>
            <person name="De Vuyst L."/>
            <person name="Vandamme P."/>
        </authorList>
    </citation>
    <scope>NUCLEOTIDE SEQUENCE [LARGE SCALE GENOMIC DNA]</scope>
    <source>
        <strain evidence="4 5">LMG 1637</strain>
    </source>
</reference>
<evidence type="ECO:0000313" key="5">
    <source>
        <dbReference type="Proteomes" id="UP000615326"/>
    </source>
</evidence>
<evidence type="ECO:0000313" key="4">
    <source>
        <dbReference type="EMBL" id="NHO31105.1"/>
    </source>
</evidence>
<accession>A0ABX0K416</accession>
<dbReference type="Proteomes" id="UP000615326">
    <property type="component" value="Unassembled WGS sequence"/>
</dbReference>
<evidence type="ECO:0000256" key="1">
    <source>
        <dbReference type="ARBA" id="ARBA00022603"/>
    </source>
</evidence>
<protein>
    <submittedName>
        <fullName evidence="4">Methyltransferase domain-containing protein</fullName>
    </submittedName>
</protein>
<sequence length="292" mass="31338">MQDNHVTFDRRAVRLHRERAATMPGSVSGIFDEAADLLLERLDDLTRTFSLALDIGGRGATLPGLRARGIDAVSCDLSYGFARRAGPLAVCADEEFLPFGTQTFDLVIASLSLHWVNDLPGTLMQIRHILKPDGLFLASIPVLPTLSGLRDCLAEAELALSSGVSPRVSPFPTLRDCASLLQRAGFALPVVDAETMDIRYRSGLALLRDLRAAGETSAVMLRDHRVPSASLFPTALSLLEERYADKDGTIATPLHTAVLSAWAPAPTQPQPLAPGQFTTSMQDVLDGGGEPV</sequence>
<dbReference type="InterPro" id="IPR029063">
    <property type="entry name" value="SAM-dependent_MTases_sf"/>
</dbReference>
<feature type="domain" description="Methyltransferase type 11" evidence="3">
    <location>
        <begin position="53"/>
        <end position="137"/>
    </location>
</feature>
<evidence type="ECO:0000259" key="3">
    <source>
        <dbReference type="Pfam" id="PF08241"/>
    </source>
</evidence>
<dbReference type="InterPro" id="IPR013216">
    <property type="entry name" value="Methyltransf_11"/>
</dbReference>
<gene>
    <name evidence="4" type="ORF">GOB84_00750</name>
</gene>
<keyword evidence="5" id="KW-1185">Reference proteome</keyword>
<name>A0ABX0K416_9PROT</name>
<dbReference type="EMBL" id="WOSW01000001">
    <property type="protein sequence ID" value="NHO31105.1"/>
    <property type="molecule type" value="Genomic_DNA"/>
</dbReference>
<keyword evidence="1 4" id="KW-0489">Methyltransferase</keyword>
<dbReference type="GO" id="GO:0008168">
    <property type="term" value="F:methyltransferase activity"/>
    <property type="evidence" value="ECO:0007669"/>
    <property type="project" value="UniProtKB-KW"/>
</dbReference>
<dbReference type="GO" id="GO:0032259">
    <property type="term" value="P:methylation"/>
    <property type="evidence" value="ECO:0007669"/>
    <property type="project" value="UniProtKB-KW"/>
</dbReference>
<dbReference type="CDD" id="cd02440">
    <property type="entry name" value="AdoMet_MTases"/>
    <property type="match status" value="1"/>
</dbReference>
<dbReference type="PANTHER" id="PTHR13090:SF1">
    <property type="entry name" value="ARGININE-HYDROXYLASE NDUFAF5, MITOCHONDRIAL"/>
    <property type="match status" value="1"/>
</dbReference>
<evidence type="ECO:0000256" key="2">
    <source>
        <dbReference type="ARBA" id="ARBA00022679"/>
    </source>
</evidence>
<dbReference type="InterPro" id="IPR050602">
    <property type="entry name" value="Malonyl-ACP_OMT"/>
</dbReference>
<comment type="caution">
    <text evidence="4">The sequence shown here is derived from an EMBL/GenBank/DDBJ whole genome shotgun (WGS) entry which is preliminary data.</text>
</comment>